<dbReference type="Gene3D" id="2.60.120.200">
    <property type="match status" value="1"/>
</dbReference>
<dbReference type="InterPro" id="IPR005084">
    <property type="entry name" value="CBM6"/>
</dbReference>
<evidence type="ECO:0000259" key="5">
    <source>
        <dbReference type="PROSITE" id="PS51175"/>
    </source>
</evidence>
<dbReference type="InterPro" id="IPR000757">
    <property type="entry name" value="Beta-glucanase-like"/>
</dbReference>
<dbReference type="PROSITE" id="PS51762">
    <property type="entry name" value="GH16_2"/>
    <property type="match status" value="1"/>
</dbReference>
<dbReference type="eggNOG" id="COG2273">
    <property type="taxonomic scope" value="Bacteria"/>
</dbReference>
<evidence type="ECO:0000256" key="1">
    <source>
        <dbReference type="ARBA" id="ARBA00006865"/>
    </source>
</evidence>
<dbReference type="PROSITE" id="PS51175">
    <property type="entry name" value="CBM6"/>
    <property type="match status" value="2"/>
</dbReference>
<dbReference type="eggNOG" id="COG3568">
    <property type="taxonomic scope" value="Bacteria"/>
</dbReference>
<dbReference type="InterPro" id="IPR036691">
    <property type="entry name" value="Endo/exonu/phosph_ase_sf"/>
</dbReference>
<evidence type="ECO:0000313" key="7">
    <source>
        <dbReference type="EMBL" id="ABC29754.1"/>
    </source>
</evidence>
<evidence type="ECO:0000256" key="2">
    <source>
        <dbReference type="ARBA" id="ARBA00022729"/>
    </source>
</evidence>
<dbReference type="InterPro" id="IPR003367">
    <property type="entry name" value="Thrombospondin_3-like_rpt"/>
</dbReference>
<evidence type="ECO:0000259" key="6">
    <source>
        <dbReference type="PROSITE" id="PS51762"/>
    </source>
</evidence>
<dbReference type="InterPro" id="IPR005135">
    <property type="entry name" value="Endo/exonuclease/phosphatase"/>
</dbReference>
<sequence>MAFVQDNKESPRRYTARAGLFMLSALSAAMAQADVGALLWEEDFDSLNPSVWNVDEGDGCPSLCGWGNQELQWYAKDNLSIEEIPAEPGNHALVIEARRQDVGGKAFTSGKITTKDAVSVRYGMIEIRMQSPEVGVGLWPAAWMLGTSTANWPAKGEIDIMEMGHSAAGRKNAGHDGAPINNYVGSNLIFYADSACVPDNPSCAASTAWNTDNAYVASTPLSNRFVTYRLYWTESQIRFAIVDNGQEHDLYDNPIPIGGEAEEFQAPFYFLLNLAVGGNFTDARENGQVSAPLPGKMLVDYIRVYELDGQGEVKLGRPGPETGTFGVFTDESATTNKLEAGSSSDIYVWDQTTSGGSESPYEGDKVISWKAKANTWFGGGVQARQPVNLSKFDEGELKFRIKIPADVSFRIGVTDTHTNQNWLDFPAYEDKYGLTRNGEWGEVSIPVSELRGPLIDLRSIQYPFAILSKDGQLPGTDFAFAIDDILWTGGGGPVVVDSDNDGVNDNEDMCPGTPAGTPVGADGCPLEQDADGDGVEDSIDQCPNTPAGAEVDEVGCQVIVTDKIKVQAEDYSAFFDTSPGNNGGVYREDDVDIEATSDVDGGYNIGWTDANEWLEYSVTLGHGQYSLDARVASLVGNGKYAVFIDGDLVGSKTVDATGGWQTFVTQEVGSFNVERGQHTLKVEMYGGELNLNWLEIRSMDVIDSDGDGVKDERDQCPGTPAGDEVDDNGCTIVRTENVVVQAEDYDAYFDTTPGNQGGAHRNDDVDIEVSGDVDGGHNVGWIAGSEWLEYNVTLGAGDYDLTARVASAVGGGRFRVLVDGAEVGTGSVANTGGWQSYRTLPIGTFTVDQGEHRVRVEASVGEFNLNWLNILTHSDADSDHDGVADNLDQCPNTPVGTQVDASGCPVGGEGDSVRVMTFNVRTEQANDPGERNWSHRKGEVVRTIQRQNPDLLGLQETTGGQYDFIKNTLGANWGATSYRQILYRSDRYTYVDGGLIDLVADVWGPRSAEWAKMRRNADGRELVFINTHWGVDGNSQQGSANILRDRLGEVNQNWGTPTVLLGDLNAIPGSGPVNTLVNQTPLNSFFSGGTFNNWNVQAGDQLDHVVGSRVNAAGCALETYREGDYPPSDHYPIACELRLQ</sequence>
<evidence type="ECO:0000256" key="3">
    <source>
        <dbReference type="SAM" id="MobiDB-lite"/>
    </source>
</evidence>
<dbReference type="KEGG" id="hch:HCH_02985"/>
<dbReference type="PANTHER" id="PTHR10963">
    <property type="entry name" value="GLYCOSYL HYDROLASE-RELATED"/>
    <property type="match status" value="1"/>
</dbReference>
<dbReference type="InterPro" id="IPR028974">
    <property type="entry name" value="TSP_type-3_rpt"/>
</dbReference>
<dbReference type="InterPro" id="IPR006584">
    <property type="entry name" value="Cellulose-bd_IV"/>
</dbReference>
<feature type="signal peptide" evidence="4">
    <location>
        <begin position="1"/>
        <end position="33"/>
    </location>
</feature>
<dbReference type="CDD" id="cd04080">
    <property type="entry name" value="CBM6_cellulase-like"/>
    <property type="match status" value="2"/>
</dbReference>
<dbReference type="Proteomes" id="UP000000238">
    <property type="component" value="Chromosome"/>
</dbReference>
<dbReference type="Gene3D" id="2.60.120.260">
    <property type="entry name" value="Galactose-binding domain-like"/>
    <property type="match status" value="2"/>
</dbReference>
<organism evidence="7 8">
    <name type="scientific">Hahella chejuensis (strain KCTC 2396)</name>
    <dbReference type="NCBI Taxonomy" id="349521"/>
    <lineage>
        <taxon>Bacteria</taxon>
        <taxon>Pseudomonadati</taxon>
        <taxon>Pseudomonadota</taxon>
        <taxon>Gammaproteobacteria</taxon>
        <taxon>Oceanospirillales</taxon>
        <taxon>Hahellaceae</taxon>
        <taxon>Hahella</taxon>
    </lineage>
</organism>
<feature type="chain" id="PRO_5004215084" evidence="4">
    <location>
        <begin position="34"/>
        <end position="1140"/>
    </location>
</feature>
<dbReference type="GO" id="GO:0005509">
    <property type="term" value="F:calcium ion binding"/>
    <property type="evidence" value="ECO:0007669"/>
    <property type="project" value="InterPro"/>
</dbReference>
<dbReference type="AlphaFoldDB" id="Q2SHX0"/>
<evidence type="ECO:0000313" key="8">
    <source>
        <dbReference type="Proteomes" id="UP000000238"/>
    </source>
</evidence>
<dbReference type="SUPFAM" id="SSF56219">
    <property type="entry name" value="DNase I-like"/>
    <property type="match status" value="1"/>
</dbReference>
<keyword evidence="8" id="KW-1185">Reference proteome</keyword>
<dbReference type="CAZy" id="GH16">
    <property type="family name" value="Glycoside Hydrolase Family 16"/>
</dbReference>
<dbReference type="SMART" id="SM00606">
    <property type="entry name" value="CBD_IV"/>
    <property type="match status" value="2"/>
</dbReference>
<keyword evidence="2 4" id="KW-0732">Signal</keyword>
<dbReference type="RefSeq" id="WP_011396823.1">
    <property type="nucleotide sequence ID" value="NC_007645.1"/>
</dbReference>
<gene>
    <name evidence="7" type="ordered locus">HCH_02985</name>
</gene>
<dbReference type="InterPro" id="IPR008979">
    <property type="entry name" value="Galactose-bd-like_sf"/>
</dbReference>
<evidence type="ECO:0000256" key="4">
    <source>
        <dbReference type="SAM" id="SignalP"/>
    </source>
</evidence>
<dbReference type="GO" id="GO:0005975">
    <property type="term" value="P:carbohydrate metabolic process"/>
    <property type="evidence" value="ECO:0007669"/>
    <property type="project" value="InterPro"/>
</dbReference>
<dbReference type="SUPFAM" id="SSF49785">
    <property type="entry name" value="Galactose-binding domain-like"/>
    <property type="match status" value="3"/>
</dbReference>
<dbReference type="InterPro" id="IPR041342">
    <property type="entry name" value="CBM35"/>
</dbReference>
<dbReference type="PANTHER" id="PTHR10963:SF55">
    <property type="entry name" value="GLYCOSIDE HYDROLASE FAMILY 16 PROTEIN"/>
    <property type="match status" value="1"/>
</dbReference>
<dbReference type="Pfam" id="PF03372">
    <property type="entry name" value="Exo_endo_phos"/>
    <property type="match status" value="1"/>
</dbReference>
<protein>
    <submittedName>
        <fullName evidence="7">Beta-glucanase/Beta-glucan synthetase</fullName>
    </submittedName>
</protein>
<feature type="domain" description="CBM6" evidence="5">
    <location>
        <begin position="738"/>
        <end position="871"/>
    </location>
</feature>
<name>Q2SHX0_HAHCH</name>
<feature type="region of interest" description="Disordered" evidence="3">
    <location>
        <begin position="707"/>
        <end position="726"/>
    </location>
</feature>
<dbReference type="CAZy" id="CBM6">
    <property type="family name" value="Carbohydrate-Binding Module Family 6"/>
</dbReference>
<dbReference type="Pfam" id="PF03422">
    <property type="entry name" value="CBM_6"/>
    <property type="match status" value="1"/>
</dbReference>
<dbReference type="Pfam" id="PF02412">
    <property type="entry name" value="TSP_3"/>
    <property type="match status" value="2"/>
</dbReference>
<dbReference type="GO" id="GO:0030246">
    <property type="term" value="F:carbohydrate binding"/>
    <property type="evidence" value="ECO:0007669"/>
    <property type="project" value="InterPro"/>
</dbReference>
<dbReference type="InterPro" id="IPR013320">
    <property type="entry name" value="ConA-like_dom_sf"/>
</dbReference>
<accession>Q2SHX0</accession>
<dbReference type="GO" id="GO:0007155">
    <property type="term" value="P:cell adhesion"/>
    <property type="evidence" value="ECO:0007669"/>
    <property type="project" value="InterPro"/>
</dbReference>
<dbReference type="Pfam" id="PF26113">
    <property type="entry name" value="GH16_XgeA"/>
    <property type="match status" value="1"/>
</dbReference>
<feature type="domain" description="GH16" evidence="6">
    <location>
        <begin position="33"/>
        <end position="310"/>
    </location>
</feature>
<proteinExistence type="inferred from homology"/>
<dbReference type="Gene3D" id="3.60.10.10">
    <property type="entry name" value="Endonuclease/exonuclease/phosphatase"/>
    <property type="match status" value="1"/>
</dbReference>
<dbReference type="Gene3D" id="2.60.120.430">
    <property type="entry name" value="Galactose-binding lectin"/>
    <property type="match status" value="1"/>
</dbReference>
<dbReference type="SUPFAM" id="SSF103647">
    <property type="entry name" value="TSP type-3 repeat"/>
    <property type="match status" value="3"/>
</dbReference>
<reference evidence="7 8" key="1">
    <citation type="journal article" date="2005" name="Nucleic Acids Res.">
        <title>Genomic blueprint of Hahella chejuensis, a marine microbe producing an algicidal agent.</title>
        <authorList>
            <person name="Jeong H."/>
            <person name="Yim J.H."/>
            <person name="Lee C."/>
            <person name="Choi S.-H."/>
            <person name="Park Y.K."/>
            <person name="Yoon S.H."/>
            <person name="Hur C.-G."/>
            <person name="Kang H.-Y."/>
            <person name="Kim D."/>
            <person name="Lee H.H."/>
            <person name="Park K.H."/>
            <person name="Park S.-H."/>
            <person name="Park H.-S."/>
            <person name="Lee H.K."/>
            <person name="Oh T.K."/>
            <person name="Kim J.F."/>
        </authorList>
    </citation>
    <scope>NUCLEOTIDE SEQUENCE [LARGE SCALE GENOMIC DNA]</scope>
    <source>
        <strain evidence="7 8">KCTC 2396</strain>
    </source>
</reference>
<feature type="domain" description="CBM6" evidence="5">
    <location>
        <begin position="564"/>
        <end position="697"/>
    </location>
</feature>
<dbReference type="Pfam" id="PF18099">
    <property type="entry name" value="CBM_35_2"/>
    <property type="match status" value="1"/>
</dbReference>
<dbReference type="HOGENOM" id="CLU_277835_0_0_6"/>
<dbReference type="GO" id="GO:0004553">
    <property type="term" value="F:hydrolase activity, hydrolyzing O-glycosyl compounds"/>
    <property type="evidence" value="ECO:0007669"/>
    <property type="project" value="InterPro"/>
</dbReference>
<dbReference type="EMBL" id="CP000155">
    <property type="protein sequence ID" value="ABC29754.1"/>
    <property type="molecule type" value="Genomic_DNA"/>
</dbReference>
<dbReference type="CDD" id="cd08023">
    <property type="entry name" value="GH16_laminarinase_like"/>
    <property type="match status" value="1"/>
</dbReference>
<dbReference type="InterPro" id="IPR050546">
    <property type="entry name" value="Glycosyl_Hydrlase_16"/>
</dbReference>
<dbReference type="SUPFAM" id="SSF49899">
    <property type="entry name" value="Concanavalin A-like lectins/glucanases"/>
    <property type="match status" value="1"/>
</dbReference>
<comment type="similarity">
    <text evidence="1">Belongs to the glycosyl hydrolase 16 family.</text>
</comment>
<dbReference type="OrthoDB" id="9775889at2"/>
<dbReference type="STRING" id="349521.HCH_02985"/>